<proteinExistence type="predicted"/>
<accession>A0A5J4UHL3</accession>
<comment type="caution">
    <text evidence="1">The sequence shown here is derived from an EMBL/GenBank/DDBJ whole genome shotgun (WGS) entry which is preliminary data.</text>
</comment>
<evidence type="ECO:0000313" key="2">
    <source>
        <dbReference type="Proteomes" id="UP000324800"/>
    </source>
</evidence>
<name>A0A5J4UHL3_9EUKA</name>
<protein>
    <submittedName>
        <fullName evidence="1">Uncharacterized protein</fullName>
    </submittedName>
</protein>
<dbReference type="EMBL" id="SNRW01015517">
    <property type="protein sequence ID" value="KAA6370306.1"/>
    <property type="molecule type" value="Genomic_DNA"/>
</dbReference>
<dbReference type="AlphaFoldDB" id="A0A5J4UHL3"/>
<organism evidence="1 2">
    <name type="scientific">Streblomastix strix</name>
    <dbReference type="NCBI Taxonomy" id="222440"/>
    <lineage>
        <taxon>Eukaryota</taxon>
        <taxon>Metamonada</taxon>
        <taxon>Preaxostyla</taxon>
        <taxon>Oxymonadida</taxon>
        <taxon>Streblomastigidae</taxon>
        <taxon>Streblomastix</taxon>
    </lineage>
</organism>
<sequence length="393" mass="46593">MFSFLHIDQLLDAVQRREKGNIFRLAVDFGLIIERANSNAQEWTIQYKYVLPVNANSERRAPMEIRSQDNINIYKQYLRTVIGSIQERTNSDTHEKIVAIFSIMFFAFRYPLVGAAIPSLKQMPNTKEKRWNDRSGIAEAERLFNSVMGQKFYDNYKGFESVNDIDNFIYIEQLNQHIYIFERDPLHYKLTQNYIVNDSDKQLNILYINDGISACLMYISDVEAITGFRYCNICHKQTFRKNGDKNVMKVILERFPKPFVPHILYSKTYKYLVANYLTNLFKPTQYYISYDIETLEKNVNEKFYDSSQDTATLIPYAIASTVKFASRIYSFGFDIRTDYFLDKWLEQLLEESNKIRYFCSVQEFEIKILGYFEILRVRHNSKVDSYETQMINH</sequence>
<gene>
    <name evidence="1" type="ORF">EZS28_034167</name>
</gene>
<reference evidence="1 2" key="1">
    <citation type="submission" date="2019-03" db="EMBL/GenBank/DDBJ databases">
        <title>Single cell metagenomics reveals metabolic interactions within the superorganism composed of flagellate Streblomastix strix and complex community of Bacteroidetes bacteria on its surface.</title>
        <authorList>
            <person name="Treitli S.C."/>
            <person name="Kolisko M."/>
            <person name="Husnik F."/>
            <person name="Keeling P."/>
            <person name="Hampl V."/>
        </authorList>
    </citation>
    <scope>NUCLEOTIDE SEQUENCE [LARGE SCALE GENOMIC DNA]</scope>
    <source>
        <strain evidence="1">ST1C</strain>
    </source>
</reference>
<evidence type="ECO:0000313" key="1">
    <source>
        <dbReference type="EMBL" id="KAA6370306.1"/>
    </source>
</evidence>
<dbReference type="Proteomes" id="UP000324800">
    <property type="component" value="Unassembled WGS sequence"/>
</dbReference>